<comment type="caution">
    <text evidence="1">The sequence shown here is derived from an EMBL/GenBank/DDBJ whole genome shotgun (WGS) entry which is preliminary data.</text>
</comment>
<sequence>MPQKPCLTQYVKNTTKLQRFLDSHYEDCNTLENLSTPDPIVVVRRYTQHPYFAEIALLCALLSYGSAKQIVTFLHTLDFGLLEHTGAQTHKMPYYRFQNAQDIQALFAILRECIRRGGIREIFARGAESGYTPYRILNAIYHSIETLREIALNLGVSSRGVDFAIGAELPKDISFGKYEDSQTPTSLFNPKGKSPLKRWNLFARWLVRDDALDFGIWQDIITPSELIIPLDTHTFAIGQKLGLLKRKTYDLAAALELTQSLQKYCPDDPVRYDFALYRIGQSRAI</sequence>
<dbReference type="OrthoDB" id="9773332at2"/>
<dbReference type="NCBIfam" id="TIGR02757">
    <property type="entry name" value="TIGR02757 family protein"/>
    <property type="match status" value="1"/>
</dbReference>
<proteinExistence type="predicted"/>
<keyword evidence="2" id="KW-1185">Reference proteome</keyword>
<evidence type="ECO:0000313" key="1">
    <source>
        <dbReference type="EMBL" id="RDU68293.1"/>
    </source>
</evidence>
<dbReference type="Pfam" id="PF09674">
    <property type="entry name" value="DUF2400"/>
    <property type="match status" value="1"/>
</dbReference>
<dbReference type="EMBL" id="NXLT01000001">
    <property type="protein sequence ID" value="RDU68293.1"/>
    <property type="molecule type" value="Genomic_DNA"/>
</dbReference>
<evidence type="ECO:0000313" key="2">
    <source>
        <dbReference type="Proteomes" id="UP000256514"/>
    </source>
</evidence>
<accession>A0A3D8ITE4</accession>
<reference evidence="1 2" key="1">
    <citation type="submission" date="2018-04" db="EMBL/GenBank/DDBJ databases">
        <title>Novel Campyloabacter and Helicobacter Species and Strains.</title>
        <authorList>
            <person name="Mannion A.J."/>
            <person name="Shen Z."/>
            <person name="Fox J.G."/>
        </authorList>
    </citation>
    <scope>NUCLEOTIDE SEQUENCE [LARGE SCALE GENOMIC DNA]</scope>
    <source>
        <strain evidence="1 2">MIT 12-6600</strain>
    </source>
</reference>
<dbReference type="AlphaFoldDB" id="A0A3D8ITE4"/>
<dbReference type="InterPro" id="IPR014127">
    <property type="entry name" value="CHP02757"/>
</dbReference>
<gene>
    <name evidence="1" type="ORF">CQA54_00290</name>
</gene>
<name>A0A3D8ITE4_9HELI</name>
<organism evidence="1 2">
    <name type="scientific">Helicobacter equorum</name>
    <dbReference type="NCBI Taxonomy" id="361872"/>
    <lineage>
        <taxon>Bacteria</taxon>
        <taxon>Pseudomonadati</taxon>
        <taxon>Campylobacterota</taxon>
        <taxon>Epsilonproteobacteria</taxon>
        <taxon>Campylobacterales</taxon>
        <taxon>Helicobacteraceae</taxon>
        <taxon>Helicobacter</taxon>
    </lineage>
</organism>
<dbReference type="Proteomes" id="UP000256514">
    <property type="component" value="Unassembled WGS sequence"/>
</dbReference>
<protein>
    <submittedName>
        <fullName evidence="1">TIGR02757 family protein</fullName>
    </submittedName>
</protein>
<dbReference type="RefSeq" id="WP_115570255.1">
    <property type="nucleotide sequence ID" value="NZ_NXLT01000001.1"/>
</dbReference>